<sequence length="87" mass="8952">MGATAIPQAVAAGGIAIPSAIQPARDIGRYYDFNRKGDTASGLGLLPPLGIVTWQLGITPVGGTYDQVLLRSLGTAPCRARVALYIG</sequence>
<evidence type="ECO:0000313" key="1">
    <source>
        <dbReference type="EMBL" id="KKL28495.1"/>
    </source>
</evidence>
<gene>
    <name evidence="1" type="ORF">LCGC14_2374600</name>
</gene>
<reference evidence="1" key="1">
    <citation type="journal article" date="2015" name="Nature">
        <title>Complex archaea that bridge the gap between prokaryotes and eukaryotes.</title>
        <authorList>
            <person name="Spang A."/>
            <person name="Saw J.H."/>
            <person name="Jorgensen S.L."/>
            <person name="Zaremba-Niedzwiedzka K."/>
            <person name="Martijn J."/>
            <person name="Lind A.E."/>
            <person name="van Eijk R."/>
            <person name="Schleper C."/>
            <person name="Guy L."/>
            <person name="Ettema T.J."/>
        </authorList>
    </citation>
    <scope>NUCLEOTIDE SEQUENCE</scope>
</reference>
<accession>A0A0F9C2R6</accession>
<comment type="caution">
    <text evidence="1">The sequence shown here is derived from an EMBL/GenBank/DDBJ whole genome shotgun (WGS) entry which is preliminary data.</text>
</comment>
<organism evidence="1">
    <name type="scientific">marine sediment metagenome</name>
    <dbReference type="NCBI Taxonomy" id="412755"/>
    <lineage>
        <taxon>unclassified sequences</taxon>
        <taxon>metagenomes</taxon>
        <taxon>ecological metagenomes</taxon>
    </lineage>
</organism>
<name>A0A0F9C2R6_9ZZZZ</name>
<dbReference type="AlphaFoldDB" id="A0A0F9C2R6"/>
<feature type="non-terminal residue" evidence="1">
    <location>
        <position position="87"/>
    </location>
</feature>
<dbReference type="EMBL" id="LAZR01035079">
    <property type="protein sequence ID" value="KKL28495.1"/>
    <property type="molecule type" value="Genomic_DNA"/>
</dbReference>
<protein>
    <submittedName>
        <fullName evidence="1">Uncharacterized protein</fullName>
    </submittedName>
</protein>
<proteinExistence type="predicted"/>